<keyword evidence="1" id="KW-0328">Glycosyltransferase</keyword>
<dbReference type="EMBL" id="CP011266">
    <property type="protein sequence ID" value="ALT69301.1"/>
    <property type="molecule type" value="Genomic_DNA"/>
</dbReference>
<dbReference type="RefSeq" id="WP_058739541.1">
    <property type="nucleotide sequence ID" value="NZ_CP011266.1"/>
</dbReference>
<dbReference type="OrthoDB" id="78438at2157"/>
<dbReference type="Proteomes" id="UP000067738">
    <property type="component" value="Chromosome"/>
</dbReference>
<dbReference type="InterPro" id="IPR002495">
    <property type="entry name" value="Glyco_trans_8"/>
</dbReference>
<dbReference type="InterPro" id="IPR050748">
    <property type="entry name" value="Glycosyltrans_8_dom-fam"/>
</dbReference>
<name>A0A0U2SKB7_9EURY</name>
<dbReference type="CDD" id="cd04194">
    <property type="entry name" value="GT8_A4GalT_like"/>
    <property type="match status" value="1"/>
</dbReference>
<dbReference type="PATRIC" id="fig|230361.4.peg.1579"/>
<evidence type="ECO:0000256" key="2">
    <source>
        <dbReference type="ARBA" id="ARBA00022679"/>
    </source>
</evidence>
<keyword evidence="3" id="KW-0479">Metal-binding</keyword>
<protein>
    <submittedName>
        <fullName evidence="4">Glycosyl transferase GT8 family</fullName>
    </submittedName>
</protein>
<dbReference type="KEGG" id="mmil:sm9_1528"/>
<dbReference type="GeneID" id="26736470"/>
<dbReference type="Gene3D" id="3.90.550.10">
    <property type="entry name" value="Spore Coat Polysaccharide Biosynthesis Protein SpsA, Chain A"/>
    <property type="match status" value="1"/>
</dbReference>
<evidence type="ECO:0000256" key="1">
    <source>
        <dbReference type="ARBA" id="ARBA00022676"/>
    </source>
</evidence>
<accession>A0A0U2SKB7</accession>
<evidence type="ECO:0000256" key="3">
    <source>
        <dbReference type="ARBA" id="ARBA00022723"/>
    </source>
</evidence>
<proteinExistence type="predicted"/>
<dbReference type="Pfam" id="PF01501">
    <property type="entry name" value="Glyco_transf_8"/>
    <property type="match status" value="1"/>
</dbReference>
<evidence type="ECO:0000313" key="4">
    <source>
        <dbReference type="EMBL" id="ALT69301.1"/>
    </source>
</evidence>
<keyword evidence="5" id="KW-1185">Reference proteome</keyword>
<dbReference type="GO" id="GO:0016757">
    <property type="term" value="F:glycosyltransferase activity"/>
    <property type="evidence" value="ECO:0007669"/>
    <property type="project" value="UniProtKB-KW"/>
</dbReference>
<keyword evidence="2 4" id="KW-0808">Transferase</keyword>
<dbReference type="InterPro" id="IPR029044">
    <property type="entry name" value="Nucleotide-diphossugar_trans"/>
</dbReference>
<dbReference type="AlphaFoldDB" id="A0A0U2SKB7"/>
<dbReference type="SUPFAM" id="SSF53448">
    <property type="entry name" value="Nucleotide-diphospho-sugar transferases"/>
    <property type="match status" value="1"/>
</dbReference>
<evidence type="ECO:0000313" key="5">
    <source>
        <dbReference type="Proteomes" id="UP000067738"/>
    </source>
</evidence>
<organism evidence="4 5">
    <name type="scientific">Methanobrevibacter millerae</name>
    <dbReference type="NCBI Taxonomy" id="230361"/>
    <lineage>
        <taxon>Archaea</taxon>
        <taxon>Methanobacteriati</taxon>
        <taxon>Methanobacteriota</taxon>
        <taxon>Methanomada group</taxon>
        <taxon>Methanobacteria</taxon>
        <taxon>Methanobacteriales</taxon>
        <taxon>Methanobacteriaceae</taxon>
        <taxon>Methanobrevibacter</taxon>
    </lineage>
</organism>
<dbReference type="PANTHER" id="PTHR13778:SF47">
    <property type="entry name" value="LIPOPOLYSACCHARIDE 1,3-GALACTOSYLTRANSFERASE"/>
    <property type="match status" value="1"/>
</dbReference>
<reference evidence="4 5" key="1">
    <citation type="submission" date="2015-04" db="EMBL/GenBank/DDBJ databases">
        <title>The complete genome sequence of the rumen methanogen Methanobrevibacter millerae SM9.</title>
        <authorList>
            <person name="Leahy S.C."/>
            <person name="Kelly W.J."/>
            <person name="Pacheco D.M."/>
            <person name="Li D."/>
            <person name="Altermann E."/>
            <person name="Attwood G.T."/>
        </authorList>
    </citation>
    <scope>NUCLEOTIDE SEQUENCE [LARGE SCALE GENOMIC DNA]</scope>
    <source>
        <strain evidence="4 5">SM9</strain>
    </source>
</reference>
<dbReference type="PANTHER" id="PTHR13778">
    <property type="entry name" value="GLYCOSYLTRANSFERASE 8 DOMAIN-CONTAINING PROTEIN"/>
    <property type="match status" value="1"/>
</dbReference>
<gene>
    <name evidence="4" type="ORF">sm9_1528</name>
</gene>
<dbReference type="GO" id="GO:0046872">
    <property type="term" value="F:metal ion binding"/>
    <property type="evidence" value="ECO:0007669"/>
    <property type="project" value="UniProtKB-KW"/>
</dbReference>
<sequence>MFNVVLASNNEYSSFLCITLISLLENNKNDFNDINVFILSDGITNKNINKIKDVVNEYECSLHFIKTKNIEDLNFHIASLDRDNIISFTTYSRLFISSLLPKDIDKILYLDCDSLIVDSLKQLWDEDISDYYCAGVLDCCNTTIQEMLGYSKEDKYVNAGVLLINLKKWRENNVEEKFIEFIKDNQNRFYQHDQGVINVIFKDKIKIISPKYNLQRYFQYMPYFVSRKFCCIEHEYYSKEIMDDARKNPIFLHFCAADVFRPWKNPDHPYAELYQYYAKLSNSESAIVYSTKFNNKLKLFQLLSKNKFGNFILYLTPYFLVKKVVNKSAVKELELEFEKAKQHEL</sequence>